<dbReference type="HAMAP" id="MF_00134_B">
    <property type="entry name" value="IGPS_B"/>
    <property type="match status" value="1"/>
</dbReference>
<evidence type="ECO:0000256" key="8">
    <source>
        <dbReference type="HAMAP-Rule" id="MF_00134"/>
    </source>
</evidence>
<dbReference type="InterPro" id="IPR011060">
    <property type="entry name" value="RibuloseP-bd_barrel"/>
</dbReference>
<dbReference type="SUPFAM" id="SSF51366">
    <property type="entry name" value="Ribulose-phoshate binding barrel"/>
    <property type="match status" value="1"/>
</dbReference>
<evidence type="ECO:0000256" key="2">
    <source>
        <dbReference type="ARBA" id="ARBA00004696"/>
    </source>
</evidence>
<evidence type="ECO:0000256" key="6">
    <source>
        <dbReference type="ARBA" id="ARBA00023141"/>
    </source>
</evidence>
<dbReference type="NCBIfam" id="NF001373">
    <property type="entry name" value="PRK00278.1-6"/>
    <property type="match status" value="1"/>
</dbReference>
<evidence type="ECO:0000256" key="1">
    <source>
        <dbReference type="ARBA" id="ARBA00001633"/>
    </source>
</evidence>
<protein>
    <recommendedName>
        <fullName evidence="8">Indole-3-glycerol phosphate synthase</fullName>
        <shortName evidence="8">IGPS</shortName>
        <ecNumber evidence="8">4.1.1.48</ecNumber>
    </recommendedName>
</protein>
<keyword evidence="3 8" id="KW-0028">Amino-acid biosynthesis</keyword>
<dbReference type="CDD" id="cd00331">
    <property type="entry name" value="IGPS"/>
    <property type="match status" value="1"/>
</dbReference>
<dbReference type="InterPro" id="IPR045186">
    <property type="entry name" value="Indole-3-glycerol_P_synth"/>
</dbReference>
<dbReference type="GO" id="GO:0004425">
    <property type="term" value="F:indole-3-glycerol-phosphate synthase activity"/>
    <property type="evidence" value="ECO:0007669"/>
    <property type="project" value="UniProtKB-UniRule"/>
</dbReference>
<dbReference type="AlphaFoldDB" id="A0A518DH72"/>
<evidence type="ECO:0000256" key="7">
    <source>
        <dbReference type="ARBA" id="ARBA00023239"/>
    </source>
</evidence>
<dbReference type="PROSITE" id="PS00614">
    <property type="entry name" value="IGPS"/>
    <property type="match status" value="1"/>
</dbReference>
<keyword evidence="11" id="KW-1185">Reference proteome</keyword>
<reference evidence="10 11" key="1">
    <citation type="submission" date="2019-02" db="EMBL/GenBank/DDBJ databases">
        <title>Deep-cultivation of Planctomycetes and their phenomic and genomic characterization uncovers novel biology.</title>
        <authorList>
            <person name="Wiegand S."/>
            <person name="Jogler M."/>
            <person name="Boedeker C."/>
            <person name="Pinto D."/>
            <person name="Vollmers J."/>
            <person name="Rivas-Marin E."/>
            <person name="Kohn T."/>
            <person name="Peeters S.H."/>
            <person name="Heuer A."/>
            <person name="Rast P."/>
            <person name="Oberbeckmann S."/>
            <person name="Bunk B."/>
            <person name="Jeske O."/>
            <person name="Meyerdierks A."/>
            <person name="Storesund J.E."/>
            <person name="Kallscheuer N."/>
            <person name="Luecker S."/>
            <person name="Lage O.M."/>
            <person name="Pohl T."/>
            <person name="Merkel B.J."/>
            <person name="Hornburger P."/>
            <person name="Mueller R.-W."/>
            <person name="Bruemmer F."/>
            <person name="Labrenz M."/>
            <person name="Spormann A.M."/>
            <person name="Op den Camp H."/>
            <person name="Overmann J."/>
            <person name="Amann R."/>
            <person name="Jetten M.S.M."/>
            <person name="Mascher T."/>
            <person name="Medema M.H."/>
            <person name="Devos D.P."/>
            <person name="Kaster A.-K."/>
            <person name="Ovreas L."/>
            <person name="Rohde M."/>
            <person name="Galperin M.Y."/>
            <person name="Jogler C."/>
        </authorList>
    </citation>
    <scope>NUCLEOTIDE SEQUENCE [LARGE SCALE GENOMIC DNA]</scope>
    <source>
        <strain evidence="10 11">Pla175</strain>
    </source>
</reference>
<evidence type="ECO:0000256" key="5">
    <source>
        <dbReference type="ARBA" id="ARBA00022822"/>
    </source>
</evidence>
<dbReference type="InterPro" id="IPR001468">
    <property type="entry name" value="Indole-3-GlycerolPSynthase_CS"/>
</dbReference>
<evidence type="ECO:0000313" key="10">
    <source>
        <dbReference type="EMBL" id="QDU90828.1"/>
    </source>
</evidence>
<dbReference type="Gene3D" id="3.20.20.70">
    <property type="entry name" value="Aldolase class I"/>
    <property type="match status" value="1"/>
</dbReference>
<sequence>MESILDKIVAAKRVEIQQAKAENPEGDLRGALDNLPAARDFFDALAADGPIKLIAEIKKASPSAGLIREDFDPATIASTYAQHGATCLSVLTDEQFFAGSLENLRLAREAVEIPVLRKDFILDSYQLVEARVAGADAVLLIAECLSNKELKRLFDEAIDLGLTPLVELYDAERLSAVLACGARLVGVNNRDLRTFEVDLDHTIRLRERIPADCVLVAESGVRTHADVTRLEQAGVNAILVGESLMREDDIGAAVDRLLGRPGL</sequence>
<dbReference type="FunFam" id="3.20.20.70:FF:000024">
    <property type="entry name" value="Indole-3-glycerol phosphate synthase"/>
    <property type="match status" value="1"/>
</dbReference>
<dbReference type="UniPathway" id="UPA00035">
    <property type="reaction ID" value="UER00043"/>
</dbReference>
<proteinExistence type="inferred from homology"/>
<accession>A0A518DH72</accession>
<organism evidence="10 11">
    <name type="scientific">Pirellulimonas nuda</name>
    <dbReference type="NCBI Taxonomy" id="2528009"/>
    <lineage>
        <taxon>Bacteria</taxon>
        <taxon>Pseudomonadati</taxon>
        <taxon>Planctomycetota</taxon>
        <taxon>Planctomycetia</taxon>
        <taxon>Pirellulales</taxon>
        <taxon>Lacipirellulaceae</taxon>
        <taxon>Pirellulimonas</taxon>
    </lineage>
</organism>
<keyword evidence="4 8" id="KW-0210">Decarboxylase</keyword>
<keyword evidence="6 8" id="KW-0057">Aromatic amino acid biosynthesis</keyword>
<comment type="similarity">
    <text evidence="8">Belongs to the TrpC family.</text>
</comment>
<evidence type="ECO:0000256" key="3">
    <source>
        <dbReference type="ARBA" id="ARBA00022605"/>
    </source>
</evidence>
<dbReference type="OrthoDB" id="9804217at2"/>
<dbReference type="EMBL" id="CP036291">
    <property type="protein sequence ID" value="QDU90828.1"/>
    <property type="molecule type" value="Genomic_DNA"/>
</dbReference>
<keyword evidence="5 8" id="KW-0822">Tryptophan biosynthesis</keyword>
<dbReference type="NCBIfam" id="NF001377">
    <property type="entry name" value="PRK00278.2-4"/>
    <property type="match status" value="1"/>
</dbReference>
<comment type="catalytic activity">
    <reaction evidence="1 8">
        <text>1-(2-carboxyphenylamino)-1-deoxy-D-ribulose 5-phosphate + H(+) = (1S,2R)-1-C-(indol-3-yl)glycerol 3-phosphate + CO2 + H2O</text>
        <dbReference type="Rhea" id="RHEA:23476"/>
        <dbReference type="ChEBI" id="CHEBI:15377"/>
        <dbReference type="ChEBI" id="CHEBI:15378"/>
        <dbReference type="ChEBI" id="CHEBI:16526"/>
        <dbReference type="ChEBI" id="CHEBI:58613"/>
        <dbReference type="ChEBI" id="CHEBI:58866"/>
        <dbReference type="EC" id="4.1.1.48"/>
    </reaction>
</comment>
<evidence type="ECO:0000259" key="9">
    <source>
        <dbReference type="Pfam" id="PF00218"/>
    </source>
</evidence>
<evidence type="ECO:0000256" key="4">
    <source>
        <dbReference type="ARBA" id="ARBA00022793"/>
    </source>
</evidence>
<dbReference type="Proteomes" id="UP000317429">
    <property type="component" value="Chromosome"/>
</dbReference>
<dbReference type="PANTHER" id="PTHR22854">
    <property type="entry name" value="TRYPTOPHAN BIOSYNTHESIS PROTEIN"/>
    <property type="match status" value="1"/>
</dbReference>
<dbReference type="GO" id="GO:0000162">
    <property type="term" value="P:L-tryptophan biosynthetic process"/>
    <property type="evidence" value="ECO:0007669"/>
    <property type="project" value="UniProtKB-UniRule"/>
</dbReference>
<dbReference type="RefSeq" id="WP_145290095.1">
    <property type="nucleotide sequence ID" value="NZ_CP036291.1"/>
</dbReference>
<dbReference type="GO" id="GO:0004640">
    <property type="term" value="F:phosphoribosylanthranilate isomerase activity"/>
    <property type="evidence" value="ECO:0007669"/>
    <property type="project" value="TreeGrafter"/>
</dbReference>
<dbReference type="Pfam" id="PF00218">
    <property type="entry name" value="IGPS"/>
    <property type="match status" value="1"/>
</dbReference>
<dbReference type="InterPro" id="IPR013785">
    <property type="entry name" value="Aldolase_TIM"/>
</dbReference>
<gene>
    <name evidence="8 10" type="primary">trpC</name>
    <name evidence="10" type="ORF">Pla175_42410</name>
</gene>
<name>A0A518DH72_9BACT</name>
<keyword evidence="7 8" id="KW-0456">Lyase</keyword>
<dbReference type="InterPro" id="IPR013798">
    <property type="entry name" value="Indole-3-glycerol_P_synth_dom"/>
</dbReference>
<dbReference type="EC" id="4.1.1.48" evidence="8"/>
<dbReference type="PANTHER" id="PTHR22854:SF2">
    <property type="entry name" value="INDOLE-3-GLYCEROL-PHOSPHATE SYNTHASE"/>
    <property type="match status" value="1"/>
</dbReference>
<feature type="domain" description="Indole-3-glycerol phosphate synthase" evidence="9">
    <location>
        <begin position="5"/>
        <end position="257"/>
    </location>
</feature>
<dbReference type="KEGG" id="pnd:Pla175_42410"/>
<evidence type="ECO:0000313" key="11">
    <source>
        <dbReference type="Proteomes" id="UP000317429"/>
    </source>
</evidence>
<comment type="pathway">
    <text evidence="2 8">Amino-acid biosynthesis; L-tryptophan biosynthesis; L-tryptophan from chorismate: step 4/5.</text>
</comment>